<keyword evidence="14" id="KW-1185">Reference proteome</keyword>
<evidence type="ECO:0000256" key="2">
    <source>
        <dbReference type="ARBA" id="ARBA00018672"/>
    </source>
</evidence>
<evidence type="ECO:0000256" key="9">
    <source>
        <dbReference type="ARBA" id="ARBA00024867"/>
    </source>
</evidence>
<name>A0A369AR33_9FIRM</name>
<dbReference type="Pfam" id="PF00072">
    <property type="entry name" value="Response_reg"/>
    <property type="match status" value="1"/>
</dbReference>
<dbReference type="PROSITE" id="PS00041">
    <property type="entry name" value="HTH_ARAC_FAMILY_1"/>
    <property type="match status" value="1"/>
</dbReference>
<dbReference type="SMART" id="SM00448">
    <property type="entry name" value="REC"/>
    <property type="match status" value="1"/>
</dbReference>
<keyword evidence="3" id="KW-0963">Cytoplasm</keyword>
<dbReference type="CDD" id="cd17536">
    <property type="entry name" value="REC_YesN-like"/>
    <property type="match status" value="1"/>
</dbReference>
<comment type="subcellular location">
    <subcellularLocation>
        <location evidence="1">Cytoplasm</location>
    </subcellularLocation>
</comment>
<feature type="modified residue" description="4-aspartylphosphate" evidence="10">
    <location>
        <position position="55"/>
    </location>
</feature>
<keyword evidence="8" id="KW-0804">Transcription</keyword>
<reference evidence="13 14" key="1">
    <citation type="submission" date="2018-07" db="EMBL/GenBank/DDBJ databases">
        <title>Genomic Encyclopedia of Type Strains, Phase IV (KMG-IV): sequencing the most valuable type-strain genomes for metagenomic binning, comparative biology and taxonomic classification.</title>
        <authorList>
            <person name="Goeker M."/>
        </authorList>
    </citation>
    <scope>NUCLEOTIDE SEQUENCE [LARGE SCALE GENOMIC DNA]</scope>
    <source>
        <strain evidence="13 14">DSM 27016</strain>
    </source>
</reference>
<dbReference type="PRINTS" id="PR00032">
    <property type="entry name" value="HTHARAC"/>
</dbReference>
<keyword evidence="5" id="KW-0902">Two-component regulatory system</keyword>
<dbReference type="InterPro" id="IPR011006">
    <property type="entry name" value="CheY-like_superfamily"/>
</dbReference>
<evidence type="ECO:0000256" key="1">
    <source>
        <dbReference type="ARBA" id="ARBA00004496"/>
    </source>
</evidence>
<dbReference type="SMART" id="SM00342">
    <property type="entry name" value="HTH_ARAC"/>
    <property type="match status" value="1"/>
</dbReference>
<evidence type="ECO:0000256" key="6">
    <source>
        <dbReference type="ARBA" id="ARBA00023015"/>
    </source>
</evidence>
<proteinExistence type="predicted"/>
<dbReference type="Pfam" id="PF12833">
    <property type="entry name" value="HTH_18"/>
    <property type="match status" value="1"/>
</dbReference>
<dbReference type="RefSeq" id="WP_114299663.1">
    <property type="nucleotide sequence ID" value="NZ_QPJT01000032.1"/>
</dbReference>
<evidence type="ECO:0000313" key="14">
    <source>
        <dbReference type="Proteomes" id="UP000253034"/>
    </source>
</evidence>
<accession>A0A369AR33</accession>
<protein>
    <recommendedName>
        <fullName evidence="2">Stage 0 sporulation protein A homolog</fullName>
    </recommendedName>
</protein>
<dbReference type="Gene3D" id="1.10.10.60">
    <property type="entry name" value="Homeodomain-like"/>
    <property type="match status" value="2"/>
</dbReference>
<dbReference type="InterPro" id="IPR018060">
    <property type="entry name" value="HTH_AraC"/>
</dbReference>
<dbReference type="PROSITE" id="PS01124">
    <property type="entry name" value="HTH_ARAC_FAMILY_2"/>
    <property type="match status" value="1"/>
</dbReference>
<dbReference type="PANTHER" id="PTHR42713:SF3">
    <property type="entry name" value="TRANSCRIPTIONAL REGULATORY PROTEIN HPTR"/>
    <property type="match status" value="1"/>
</dbReference>
<keyword evidence="4 10" id="KW-0597">Phosphoprotein</keyword>
<evidence type="ECO:0000313" key="13">
    <source>
        <dbReference type="EMBL" id="RCX09914.1"/>
    </source>
</evidence>
<evidence type="ECO:0000256" key="7">
    <source>
        <dbReference type="ARBA" id="ARBA00023125"/>
    </source>
</evidence>
<dbReference type="InterPro" id="IPR001789">
    <property type="entry name" value="Sig_transdc_resp-reg_receiver"/>
</dbReference>
<dbReference type="InterPro" id="IPR020449">
    <property type="entry name" value="Tscrpt_reg_AraC-type_HTH"/>
</dbReference>
<dbReference type="PROSITE" id="PS50110">
    <property type="entry name" value="RESPONSE_REGULATORY"/>
    <property type="match status" value="1"/>
</dbReference>
<feature type="domain" description="HTH araC/xylS-type" evidence="11">
    <location>
        <begin position="430"/>
        <end position="528"/>
    </location>
</feature>
<dbReference type="InterPro" id="IPR018062">
    <property type="entry name" value="HTH_AraC-typ_CS"/>
</dbReference>
<evidence type="ECO:0000256" key="8">
    <source>
        <dbReference type="ARBA" id="ARBA00023163"/>
    </source>
</evidence>
<evidence type="ECO:0000259" key="11">
    <source>
        <dbReference type="PROSITE" id="PS01124"/>
    </source>
</evidence>
<dbReference type="GO" id="GO:0043565">
    <property type="term" value="F:sequence-specific DNA binding"/>
    <property type="evidence" value="ECO:0007669"/>
    <property type="project" value="InterPro"/>
</dbReference>
<feature type="domain" description="Response regulatory" evidence="12">
    <location>
        <begin position="3"/>
        <end position="120"/>
    </location>
</feature>
<dbReference type="Gene3D" id="3.40.50.2300">
    <property type="match status" value="1"/>
</dbReference>
<keyword evidence="6" id="KW-0805">Transcription regulation</keyword>
<dbReference type="GO" id="GO:0005737">
    <property type="term" value="C:cytoplasm"/>
    <property type="evidence" value="ECO:0007669"/>
    <property type="project" value="UniProtKB-SubCell"/>
</dbReference>
<dbReference type="InterPro" id="IPR051552">
    <property type="entry name" value="HptR"/>
</dbReference>
<dbReference type="GO" id="GO:0003700">
    <property type="term" value="F:DNA-binding transcription factor activity"/>
    <property type="evidence" value="ECO:0007669"/>
    <property type="project" value="InterPro"/>
</dbReference>
<dbReference type="InterPro" id="IPR009057">
    <property type="entry name" value="Homeodomain-like_sf"/>
</dbReference>
<dbReference type="GO" id="GO:0000160">
    <property type="term" value="P:phosphorelay signal transduction system"/>
    <property type="evidence" value="ECO:0007669"/>
    <property type="project" value="UniProtKB-KW"/>
</dbReference>
<organism evidence="13 14">
    <name type="scientific">Anaerobacterium chartisolvens</name>
    <dbReference type="NCBI Taxonomy" id="1297424"/>
    <lineage>
        <taxon>Bacteria</taxon>
        <taxon>Bacillati</taxon>
        <taxon>Bacillota</taxon>
        <taxon>Clostridia</taxon>
        <taxon>Eubacteriales</taxon>
        <taxon>Oscillospiraceae</taxon>
        <taxon>Anaerobacterium</taxon>
    </lineage>
</organism>
<dbReference type="SUPFAM" id="SSF52172">
    <property type="entry name" value="CheY-like"/>
    <property type="match status" value="1"/>
</dbReference>
<comment type="caution">
    <text evidence="13">The sequence shown here is derived from an EMBL/GenBank/DDBJ whole genome shotgun (WGS) entry which is preliminary data.</text>
</comment>
<dbReference type="OrthoDB" id="1974963at2"/>
<dbReference type="Proteomes" id="UP000253034">
    <property type="component" value="Unassembled WGS sequence"/>
</dbReference>
<evidence type="ECO:0000256" key="10">
    <source>
        <dbReference type="PROSITE-ProRule" id="PRU00169"/>
    </source>
</evidence>
<gene>
    <name evidence="13" type="ORF">DFR58_1328</name>
</gene>
<dbReference type="EMBL" id="QPJT01000032">
    <property type="protein sequence ID" value="RCX09914.1"/>
    <property type="molecule type" value="Genomic_DNA"/>
</dbReference>
<comment type="function">
    <text evidence="9">May play the central regulatory role in sporulation. It may be an element of the effector pathway responsible for the activation of sporulation genes in response to nutritional stress. Spo0A may act in concert with spo0H (a sigma factor) to control the expression of some genes that are critical to the sporulation process.</text>
</comment>
<evidence type="ECO:0000256" key="4">
    <source>
        <dbReference type="ARBA" id="ARBA00022553"/>
    </source>
</evidence>
<sequence>MINLMIVDDELLEIEGIKSTLDFRALGISEIYEASNIRKAKELFSIHSVDILLCDIEMPQGNGLELLTWVKEHFPKTECIFITCHADFHYAKQAIQLGSLDYLLKPAQPDELEKVVRKALESIKKASEIIDNTRFSKLWLKHQPLIVEHFWLDVLSHKIPSTHEDMRKAALEINFPGLEEMQVFPILIRTQRWPKKLDPRDEKLMEFALKNIAQEVILKESGNGIIIDTGNGALIAMIYIESSEHIDFNGVKEDCSKYITACQRYLECELSCYMGSTALSHDLRNTVERLIMLDLNNVTHTNKVIALCDSSLASTEINLPDMSTWALMLEQGEKNKLFSEIEKYLQNLMDTMELNSNVMHQIQLDFVQMLSLFLKGKSIQAHILFKDNESIAYFSSATRSVRHMLQWMLHDVERALQCVNKVEKSQSVIGKVQSYIAQNIDKEITCEEIAAKVFLNPIYLTRIFKKETGMAVSEYLQQERLKVAQDLLSRTNMPVSNVAAHVGYSNFSHFSRMFRKYTGLSPVDFRKKLAQRT</sequence>
<evidence type="ECO:0000256" key="5">
    <source>
        <dbReference type="ARBA" id="ARBA00023012"/>
    </source>
</evidence>
<dbReference type="PANTHER" id="PTHR42713">
    <property type="entry name" value="HISTIDINE KINASE-RELATED"/>
    <property type="match status" value="1"/>
</dbReference>
<keyword evidence="7" id="KW-0238">DNA-binding</keyword>
<evidence type="ECO:0000256" key="3">
    <source>
        <dbReference type="ARBA" id="ARBA00022490"/>
    </source>
</evidence>
<evidence type="ECO:0000259" key="12">
    <source>
        <dbReference type="PROSITE" id="PS50110"/>
    </source>
</evidence>
<dbReference type="SUPFAM" id="SSF46689">
    <property type="entry name" value="Homeodomain-like"/>
    <property type="match status" value="2"/>
</dbReference>
<dbReference type="AlphaFoldDB" id="A0A369AR33"/>